<dbReference type="CDD" id="cd01948">
    <property type="entry name" value="EAL"/>
    <property type="match status" value="1"/>
</dbReference>
<dbReference type="Proteomes" id="UP000593719">
    <property type="component" value="Chromosome"/>
</dbReference>
<feature type="domain" description="GGDEF" evidence="3">
    <location>
        <begin position="355"/>
        <end position="493"/>
    </location>
</feature>
<dbReference type="InterPro" id="IPR052155">
    <property type="entry name" value="Biofilm_reg_signaling"/>
</dbReference>
<feature type="transmembrane region" description="Helical" evidence="1">
    <location>
        <begin position="107"/>
        <end position="127"/>
    </location>
</feature>
<evidence type="ECO:0000313" key="5">
    <source>
        <dbReference type="Proteomes" id="UP000593719"/>
    </source>
</evidence>
<dbReference type="Gene3D" id="3.30.450.20">
    <property type="entry name" value="PAS domain"/>
    <property type="match status" value="1"/>
</dbReference>
<dbReference type="InterPro" id="IPR000160">
    <property type="entry name" value="GGDEF_dom"/>
</dbReference>
<dbReference type="Pfam" id="PF00990">
    <property type="entry name" value="GGDEF"/>
    <property type="match status" value="1"/>
</dbReference>
<dbReference type="SUPFAM" id="SSF55073">
    <property type="entry name" value="Nucleotide cyclase"/>
    <property type="match status" value="1"/>
</dbReference>
<keyword evidence="1" id="KW-0472">Membrane</keyword>
<organism evidence="4 5">
    <name type="scientific">Sulfurimonas sediminis</name>
    <dbReference type="NCBI Taxonomy" id="2590020"/>
    <lineage>
        <taxon>Bacteria</taxon>
        <taxon>Pseudomonadati</taxon>
        <taxon>Campylobacterota</taxon>
        <taxon>Epsilonproteobacteria</taxon>
        <taxon>Campylobacterales</taxon>
        <taxon>Sulfurimonadaceae</taxon>
        <taxon>Sulfurimonas</taxon>
    </lineage>
</organism>
<dbReference type="PROSITE" id="PS50887">
    <property type="entry name" value="GGDEF"/>
    <property type="match status" value="1"/>
</dbReference>
<keyword evidence="5" id="KW-1185">Reference proteome</keyword>
<gene>
    <name evidence="4" type="ORF">FJR45_04705</name>
</gene>
<accession>A0A7M1B3L9</accession>
<dbReference type="SMART" id="SM00052">
    <property type="entry name" value="EAL"/>
    <property type="match status" value="1"/>
</dbReference>
<dbReference type="Gene3D" id="3.30.70.270">
    <property type="match status" value="1"/>
</dbReference>
<dbReference type="AlphaFoldDB" id="A0A7M1B3L9"/>
<name>A0A7M1B3L9_9BACT</name>
<dbReference type="Pfam" id="PF00563">
    <property type="entry name" value="EAL"/>
    <property type="match status" value="1"/>
</dbReference>
<feature type="transmembrane region" description="Helical" evidence="1">
    <location>
        <begin position="156"/>
        <end position="176"/>
    </location>
</feature>
<dbReference type="NCBIfam" id="TIGR00254">
    <property type="entry name" value="GGDEF"/>
    <property type="match status" value="1"/>
</dbReference>
<evidence type="ECO:0000313" key="4">
    <source>
        <dbReference type="EMBL" id="QOP43282.1"/>
    </source>
</evidence>
<dbReference type="InterPro" id="IPR035965">
    <property type="entry name" value="PAS-like_dom_sf"/>
</dbReference>
<dbReference type="PROSITE" id="PS50883">
    <property type="entry name" value="EAL"/>
    <property type="match status" value="1"/>
</dbReference>
<dbReference type="InterPro" id="IPR043128">
    <property type="entry name" value="Rev_trsase/Diguanyl_cyclase"/>
</dbReference>
<keyword evidence="1" id="KW-1133">Transmembrane helix</keyword>
<proteinExistence type="predicted"/>
<feature type="transmembrane region" description="Helical" evidence="1">
    <location>
        <begin position="20"/>
        <end position="37"/>
    </location>
</feature>
<dbReference type="PANTHER" id="PTHR44757">
    <property type="entry name" value="DIGUANYLATE CYCLASE DGCP"/>
    <property type="match status" value="1"/>
</dbReference>
<dbReference type="FunFam" id="3.30.70.270:FF:000001">
    <property type="entry name" value="Diguanylate cyclase domain protein"/>
    <property type="match status" value="1"/>
</dbReference>
<dbReference type="InterPro" id="IPR001633">
    <property type="entry name" value="EAL_dom"/>
</dbReference>
<feature type="transmembrane region" description="Helical" evidence="1">
    <location>
        <begin position="81"/>
        <end position="101"/>
    </location>
</feature>
<dbReference type="SUPFAM" id="SSF141868">
    <property type="entry name" value="EAL domain-like"/>
    <property type="match status" value="1"/>
</dbReference>
<protein>
    <submittedName>
        <fullName evidence="4">EAL domain-containing protein</fullName>
    </submittedName>
</protein>
<dbReference type="GO" id="GO:0003824">
    <property type="term" value="F:catalytic activity"/>
    <property type="evidence" value="ECO:0007669"/>
    <property type="project" value="UniProtKB-ARBA"/>
</dbReference>
<dbReference type="NCBIfam" id="TIGR00229">
    <property type="entry name" value="sensory_box"/>
    <property type="match status" value="1"/>
</dbReference>
<sequence length="749" mass="85772">MKKENQIKYELMRLMALDSYASSLSLLFIVTVVAALFWQETALRVPLAFWLLSLYAVLIIRSYCVKQFLHNKTSLQKAQTIFSFSTLFSALFTSAGFLFLFTVADHVHQTFIIIIISGTSAGAVITLSYFKKLSISYLFVLLLPLIYTLLTHKSNAFNALSYLIILFLIMLSLFSAKYNKNIITTLISKYKILATKKALEVSKNNFESIFKELPIGIFTYNKDLVLTQVNKAFTKIIQVPQEKVFNLDMKTLKDKSIIEPLQKVFKNEKAAYEGTYHTTLTDLDLWIRLHAIPMYDTQGNIIAGLGMLENITTEIQNQKKLEYQAFYDSLTGLTNRASFRNYLEQFMKKLHRSKEYGALLFIDLDDFKNINDSIGHDVGDSVLQIFAQRTKKVLRAEDIFARLGGDEFVILLSQTDADLAKIHETALYLSEKIHTTLKKPIHKGNETLYISLSIGIKILTPEELDTTTILKHADIAMYESKKGGKNKTSFYDSTMSRQIQEQLLLHNELKIAIQEKQFELYLQPIVETKTNKIVSAEALIRWNHPTKGLLFPDAFIEYAEQSSLIINIGSWVIESAFALYKELEDTLENIAVNISLKQFSQDNFEELLLTNAKKYNVDPHSIKLELTESIMLNNLNDTIDKMLHIKAHGFAFSMDDFGTGYSSLSYLKNLPFDYLKIDQSFVRDMLENENDKKLVKIIIDVAKQFDFSVIAEGVETVEHAHFIEENGCDYYQGYLISKPVPLKEFKKLL</sequence>
<evidence type="ECO:0000259" key="3">
    <source>
        <dbReference type="PROSITE" id="PS50887"/>
    </source>
</evidence>
<feature type="transmembrane region" description="Helical" evidence="1">
    <location>
        <begin position="134"/>
        <end position="150"/>
    </location>
</feature>
<dbReference type="PANTHER" id="PTHR44757:SF2">
    <property type="entry name" value="BIOFILM ARCHITECTURE MAINTENANCE PROTEIN MBAA"/>
    <property type="match status" value="1"/>
</dbReference>
<dbReference type="EMBL" id="CP041235">
    <property type="protein sequence ID" value="QOP43282.1"/>
    <property type="molecule type" value="Genomic_DNA"/>
</dbReference>
<dbReference type="InterPro" id="IPR029787">
    <property type="entry name" value="Nucleotide_cyclase"/>
</dbReference>
<feature type="domain" description="EAL" evidence="2">
    <location>
        <begin position="502"/>
        <end position="749"/>
    </location>
</feature>
<dbReference type="InterPro" id="IPR035919">
    <property type="entry name" value="EAL_sf"/>
</dbReference>
<dbReference type="InterPro" id="IPR000014">
    <property type="entry name" value="PAS"/>
</dbReference>
<dbReference type="Pfam" id="PF13426">
    <property type="entry name" value="PAS_9"/>
    <property type="match status" value="1"/>
</dbReference>
<evidence type="ECO:0000259" key="2">
    <source>
        <dbReference type="PROSITE" id="PS50883"/>
    </source>
</evidence>
<dbReference type="SMART" id="SM00267">
    <property type="entry name" value="GGDEF"/>
    <property type="match status" value="1"/>
</dbReference>
<feature type="transmembrane region" description="Helical" evidence="1">
    <location>
        <begin position="43"/>
        <end position="60"/>
    </location>
</feature>
<reference evidence="4 5" key="1">
    <citation type="submission" date="2019-06" db="EMBL/GenBank/DDBJ databases">
        <title>Sulfurimonas gotlandica sp. nov., a chemoautotrophic and psychrotolerant epsilonproteobacterium isolated from a pelagic redoxcline, and an emended description of the genus Sulfurimonas.</title>
        <authorList>
            <person name="Wang S."/>
            <person name="Jiang L."/>
            <person name="Shao Z."/>
        </authorList>
    </citation>
    <scope>NUCLEOTIDE SEQUENCE [LARGE SCALE GENOMIC DNA]</scope>
    <source>
        <strain evidence="4 5">S2-6</strain>
    </source>
</reference>
<dbReference type="KEGG" id="ssei:FJR45_04705"/>
<dbReference type="Gene3D" id="3.20.20.450">
    <property type="entry name" value="EAL domain"/>
    <property type="match status" value="1"/>
</dbReference>
<dbReference type="RefSeq" id="WP_193151574.1">
    <property type="nucleotide sequence ID" value="NZ_CP041235.1"/>
</dbReference>
<evidence type="ECO:0000256" key="1">
    <source>
        <dbReference type="SAM" id="Phobius"/>
    </source>
</evidence>
<dbReference type="CDD" id="cd01949">
    <property type="entry name" value="GGDEF"/>
    <property type="match status" value="1"/>
</dbReference>
<dbReference type="SUPFAM" id="SSF55785">
    <property type="entry name" value="PYP-like sensor domain (PAS domain)"/>
    <property type="match status" value="1"/>
</dbReference>
<keyword evidence="1" id="KW-0812">Transmembrane</keyword>